<evidence type="ECO:0000313" key="1">
    <source>
        <dbReference type="EMBL" id="ESS69637.1"/>
    </source>
</evidence>
<dbReference type="AlphaFoldDB" id="V5BTW6"/>
<sequence length="281" mass="32511">MFVLPGMKLPPEGLQVSRSSLPTAASSDPPMSQLLLSYWGLPFYSELPEEGQARTEIMESYLLGLAGLLRLRNASLKEAFDRFVASLLHDEAVERGFIEEDANLLAWRSFIDYTFLEALERLKNRERRARLHIIDTYFSFALRALGRLENLDRHHVATQFLDSLFLKRCQFSPGWMWRRVPPLLDEVYAESKRAAEPPWAITLFASESSARKCLVEQFYAEFRFSVEVFATSVKWRVHNRQTLQLASMRDSMLNKQATVIQSVFRGYRERKRHRRCAAAAA</sequence>
<gene>
    <name evidence="1" type="ORF">TCDM_01634</name>
</gene>
<name>V5BTW6_TRYCR</name>
<reference evidence="1 2" key="1">
    <citation type="journal article" date="2014" name="Genome Announc.">
        <title>Trypanosoma cruzi Clone Dm28c Draft Genome Sequence.</title>
        <authorList>
            <person name="Grisard E.C."/>
            <person name="Teixeira S.M."/>
            <person name="de Almeida L.G."/>
            <person name="Stoco P.H."/>
            <person name="Gerber A.L."/>
            <person name="Talavera-Lopez C."/>
            <person name="Lima O.C."/>
            <person name="Andersson B."/>
            <person name="de Vasconcelos A.T."/>
        </authorList>
    </citation>
    <scope>NUCLEOTIDE SEQUENCE [LARGE SCALE GENOMIC DNA]</scope>
    <source>
        <strain evidence="1 2">Dm28c</strain>
    </source>
</reference>
<dbReference type="Pfam" id="PF00612">
    <property type="entry name" value="IQ"/>
    <property type="match status" value="1"/>
</dbReference>
<comment type="caution">
    <text evidence="1">The sequence shown here is derived from an EMBL/GenBank/DDBJ whole genome shotgun (WGS) entry which is preliminary data.</text>
</comment>
<dbReference type="VEuPathDB" id="TriTrypDB:TCDM_01634"/>
<dbReference type="SMART" id="SM00015">
    <property type="entry name" value="IQ"/>
    <property type="match status" value="1"/>
</dbReference>
<dbReference type="EMBL" id="AYLP01000010">
    <property type="protein sequence ID" value="ESS69637.1"/>
    <property type="molecule type" value="Genomic_DNA"/>
</dbReference>
<organism evidence="1 2">
    <name type="scientific">Trypanosoma cruzi Dm28c</name>
    <dbReference type="NCBI Taxonomy" id="1416333"/>
    <lineage>
        <taxon>Eukaryota</taxon>
        <taxon>Discoba</taxon>
        <taxon>Euglenozoa</taxon>
        <taxon>Kinetoplastea</taxon>
        <taxon>Metakinetoplastina</taxon>
        <taxon>Trypanosomatida</taxon>
        <taxon>Trypanosomatidae</taxon>
        <taxon>Trypanosoma</taxon>
        <taxon>Schizotrypanum</taxon>
    </lineage>
</organism>
<dbReference type="CDD" id="cd23767">
    <property type="entry name" value="IQCD"/>
    <property type="match status" value="1"/>
</dbReference>
<accession>V5BTW6</accession>
<evidence type="ECO:0000313" key="2">
    <source>
        <dbReference type="Proteomes" id="UP000017861"/>
    </source>
</evidence>
<dbReference type="PROSITE" id="PS50096">
    <property type="entry name" value="IQ"/>
    <property type="match status" value="1"/>
</dbReference>
<dbReference type="Proteomes" id="UP000017861">
    <property type="component" value="Unassembled WGS sequence"/>
</dbReference>
<proteinExistence type="predicted"/>
<dbReference type="OrthoDB" id="244422at2759"/>
<dbReference type="InterPro" id="IPR000048">
    <property type="entry name" value="IQ_motif_EF-hand-BS"/>
</dbReference>
<dbReference type="Gene3D" id="1.20.5.190">
    <property type="match status" value="1"/>
</dbReference>
<protein>
    <submittedName>
        <fullName evidence="1">Uncharacterized protein</fullName>
    </submittedName>
</protein>